<dbReference type="GO" id="GO:0005737">
    <property type="term" value="C:cytoplasm"/>
    <property type="evidence" value="ECO:0007669"/>
    <property type="project" value="TreeGrafter"/>
</dbReference>
<dbReference type="GO" id="GO:0031405">
    <property type="term" value="F:lipoic acid binding"/>
    <property type="evidence" value="ECO:0007669"/>
    <property type="project" value="TreeGrafter"/>
</dbReference>
<evidence type="ECO:0000256" key="8">
    <source>
        <dbReference type="SAM" id="MobiDB-lite"/>
    </source>
</evidence>
<dbReference type="PROSITE" id="PS51826">
    <property type="entry name" value="PSBD"/>
    <property type="match status" value="1"/>
</dbReference>
<gene>
    <name evidence="11" type="ORF">IAC35_06485</name>
</gene>
<feature type="compositionally biased region" description="Low complexity" evidence="8">
    <location>
        <begin position="122"/>
        <end position="131"/>
    </location>
</feature>
<comment type="similarity">
    <text evidence="2 7">Belongs to the 2-oxoacid dehydrogenase family.</text>
</comment>
<evidence type="ECO:0000259" key="10">
    <source>
        <dbReference type="PROSITE" id="PS51826"/>
    </source>
</evidence>
<dbReference type="InterPro" id="IPR036625">
    <property type="entry name" value="E3-bd_dom_sf"/>
</dbReference>
<dbReference type="EC" id="2.3.1.-" evidence="7"/>
<protein>
    <recommendedName>
        <fullName evidence="7">Dihydrolipoamide acetyltransferase component of pyruvate dehydrogenase complex</fullName>
        <ecNumber evidence="7">2.3.1.-</ecNumber>
    </recommendedName>
</protein>
<dbReference type="Gene3D" id="2.40.50.100">
    <property type="match status" value="1"/>
</dbReference>
<dbReference type="Pfam" id="PF02817">
    <property type="entry name" value="E3_binding"/>
    <property type="match status" value="1"/>
</dbReference>
<evidence type="ECO:0000256" key="3">
    <source>
        <dbReference type="ARBA" id="ARBA00011484"/>
    </source>
</evidence>
<organism evidence="11 12">
    <name type="scientific">Candidatus Cryptobacteroides merdipullorum</name>
    <dbReference type="NCBI Taxonomy" id="2840771"/>
    <lineage>
        <taxon>Bacteria</taxon>
        <taxon>Pseudomonadati</taxon>
        <taxon>Bacteroidota</taxon>
        <taxon>Bacteroidia</taxon>
        <taxon>Bacteroidales</taxon>
        <taxon>Candidatus Cryptobacteroides</taxon>
    </lineage>
</organism>
<dbReference type="GO" id="GO:0016407">
    <property type="term" value="F:acetyltransferase activity"/>
    <property type="evidence" value="ECO:0007669"/>
    <property type="project" value="TreeGrafter"/>
</dbReference>
<dbReference type="EMBL" id="DVLC01000120">
    <property type="protein sequence ID" value="HIT47487.1"/>
    <property type="molecule type" value="Genomic_DNA"/>
</dbReference>
<evidence type="ECO:0000259" key="9">
    <source>
        <dbReference type="PROSITE" id="PS50968"/>
    </source>
</evidence>
<evidence type="ECO:0000256" key="2">
    <source>
        <dbReference type="ARBA" id="ARBA00007317"/>
    </source>
</evidence>
<evidence type="ECO:0000256" key="4">
    <source>
        <dbReference type="ARBA" id="ARBA00022679"/>
    </source>
</evidence>
<dbReference type="InterPro" id="IPR004167">
    <property type="entry name" value="PSBD"/>
</dbReference>
<dbReference type="Pfam" id="PF00198">
    <property type="entry name" value="2-oxoacid_dh"/>
    <property type="match status" value="1"/>
</dbReference>
<keyword evidence="4 7" id="KW-0808">Transferase</keyword>
<accession>A0A9D1GQ91</accession>
<dbReference type="PANTHER" id="PTHR43178">
    <property type="entry name" value="DIHYDROLIPOAMIDE ACETYLTRANSFERASE COMPONENT OF PYRUVATE DEHYDROGENASE COMPLEX"/>
    <property type="match status" value="1"/>
</dbReference>
<feature type="domain" description="Lipoyl-binding" evidence="9">
    <location>
        <begin position="2"/>
        <end position="77"/>
    </location>
</feature>
<dbReference type="Pfam" id="PF00364">
    <property type="entry name" value="Biotin_lipoyl"/>
    <property type="match status" value="1"/>
</dbReference>
<dbReference type="SUPFAM" id="SSF52777">
    <property type="entry name" value="CoA-dependent acyltransferases"/>
    <property type="match status" value="1"/>
</dbReference>
<comment type="subunit">
    <text evidence="3">Forms a 24-polypeptide structural core with octahedral symmetry.</text>
</comment>
<feature type="domain" description="Peripheral subunit-binding (PSBD)" evidence="10">
    <location>
        <begin position="128"/>
        <end position="165"/>
    </location>
</feature>
<dbReference type="Proteomes" id="UP000886881">
    <property type="component" value="Unassembled WGS sequence"/>
</dbReference>
<evidence type="ECO:0000256" key="6">
    <source>
        <dbReference type="ARBA" id="ARBA00023315"/>
    </source>
</evidence>
<comment type="cofactor">
    <cofactor evidence="1 7">
        <name>(R)-lipoate</name>
        <dbReference type="ChEBI" id="CHEBI:83088"/>
    </cofactor>
</comment>
<feature type="region of interest" description="Disordered" evidence="8">
    <location>
        <begin position="122"/>
        <end position="150"/>
    </location>
</feature>
<keyword evidence="5 7" id="KW-0450">Lipoyl</keyword>
<dbReference type="InterPro" id="IPR023213">
    <property type="entry name" value="CAT-like_dom_sf"/>
</dbReference>
<keyword evidence="6 7" id="KW-0012">Acyltransferase</keyword>
<dbReference type="SUPFAM" id="SSF47005">
    <property type="entry name" value="Peripheral subunit-binding domain of 2-oxo acid dehydrogenase complex"/>
    <property type="match status" value="1"/>
</dbReference>
<feature type="region of interest" description="Disordered" evidence="8">
    <location>
        <begin position="94"/>
        <end position="113"/>
    </location>
</feature>
<evidence type="ECO:0000256" key="1">
    <source>
        <dbReference type="ARBA" id="ARBA00001938"/>
    </source>
</evidence>
<dbReference type="Gene3D" id="3.30.559.10">
    <property type="entry name" value="Chloramphenicol acetyltransferase-like domain"/>
    <property type="match status" value="1"/>
</dbReference>
<dbReference type="CDD" id="cd06849">
    <property type="entry name" value="lipoyl_domain"/>
    <property type="match status" value="1"/>
</dbReference>
<dbReference type="PANTHER" id="PTHR43178:SF5">
    <property type="entry name" value="LIPOAMIDE ACYLTRANSFERASE COMPONENT OF BRANCHED-CHAIN ALPHA-KETO ACID DEHYDROGENASE COMPLEX, MITOCHONDRIAL"/>
    <property type="match status" value="1"/>
</dbReference>
<dbReference type="SUPFAM" id="SSF51230">
    <property type="entry name" value="Single hybrid motif"/>
    <property type="match status" value="1"/>
</dbReference>
<dbReference type="Gene3D" id="4.10.320.10">
    <property type="entry name" value="E3-binding domain"/>
    <property type="match status" value="1"/>
</dbReference>
<dbReference type="PROSITE" id="PS50968">
    <property type="entry name" value="BIOTINYL_LIPOYL"/>
    <property type="match status" value="1"/>
</dbReference>
<name>A0A9D1GQ91_9BACT</name>
<dbReference type="AlphaFoldDB" id="A0A9D1GQ91"/>
<comment type="caution">
    <text evidence="11">The sequence shown here is derived from an EMBL/GenBank/DDBJ whole genome shotgun (WGS) entry which is preliminary data.</text>
</comment>
<dbReference type="InterPro" id="IPR050743">
    <property type="entry name" value="2-oxoacid_DH_E2_comp"/>
</dbReference>
<reference evidence="11" key="2">
    <citation type="journal article" date="2021" name="PeerJ">
        <title>Extensive microbial diversity within the chicken gut microbiome revealed by metagenomics and culture.</title>
        <authorList>
            <person name="Gilroy R."/>
            <person name="Ravi A."/>
            <person name="Getino M."/>
            <person name="Pursley I."/>
            <person name="Horton D.L."/>
            <person name="Alikhan N.F."/>
            <person name="Baker D."/>
            <person name="Gharbi K."/>
            <person name="Hall N."/>
            <person name="Watson M."/>
            <person name="Adriaenssens E.M."/>
            <person name="Foster-Nyarko E."/>
            <person name="Jarju S."/>
            <person name="Secka A."/>
            <person name="Antonio M."/>
            <person name="Oren A."/>
            <person name="Chaudhuri R.R."/>
            <person name="La Ragione R."/>
            <person name="Hildebrand F."/>
            <person name="Pallen M.J."/>
        </authorList>
    </citation>
    <scope>NUCLEOTIDE SEQUENCE</scope>
    <source>
        <strain evidence="11">ChiHecec2B26-709</strain>
    </source>
</reference>
<dbReference type="InterPro" id="IPR000089">
    <property type="entry name" value="Biotin_lipoyl"/>
</dbReference>
<sequence>MANVVIMPKQGQSVESCIVTEFKKKVGDKVAVGDVLFSYETDKASFEEESKFEGTVLACFFKDNDEIPVLTNVMVIGNEGESFAEFAPGGAAAETAPAAPAAEPAKAEAPAAAPEAEIPAAAVTAGAPVSPRARRTAAEKGVDTAQVAGTGPHGRIIERDVIAAAGSPRTGLAKAMAADGSYQAPAQGSGLAGMVKGSDLKVWQPMHSDIAGEGEEFRVEKMPNIRKIIAKSMYNSLQNSAQLTHMLGADARRIQALRKKAKKALEEGRIDANITINDFVCYAVIKAIQKFPSVNSHCLGDAMRFFNTVNLGVAVDTERGLMVPAIKSAENLNIVGLSKVLKKAADECRKGSFNPDLLSSEASSFTVSNLGGFGVEWFTPVLNLPQSCILGVGTIVPRPKDLGAGVYAFVPYMGLSLTYDHRAIDGGEATRFLKQVAVEIENLEVEF</sequence>
<dbReference type="InterPro" id="IPR001078">
    <property type="entry name" value="2-oxoacid_DH_actylTfrase"/>
</dbReference>
<evidence type="ECO:0000313" key="11">
    <source>
        <dbReference type="EMBL" id="HIT47487.1"/>
    </source>
</evidence>
<evidence type="ECO:0000256" key="5">
    <source>
        <dbReference type="ARBA" id="ARBA00022823"/>
    </source>
</evidence>
<proteinExistence type="inferred from homology"/>
<dbReference type="InterPro" id="IPR011053">
    <property type="entry name" value="Single_hybrid_motif"/>
</dbReference>
<evidence type="ECO:0000313" key="12">
    <source>
        <dbReference type="Proteomes" id="UP000886881"/>
    </source>
</evidence>
<reference evidence="11" key="1">
    <citation type="submission" date="2020-10" db="EMBL/GenBank/DDBJ databases">
        <authorList>
            <person name="Gilroy R."/>
        </authorList>
    </citation>
    <scope>NUCLEOTIDE SEQUENCE</scope>
    <source>
        <strain evidence="11">ChiHecec2B26-709</strain>
    </source>
</reference>
<evidence type="ECO:0000256" key="7">
    <source>
        <dbReference type="RuleBase" id="RU003423"/>
    </source>
</evidence>